<reference evidence="1 2" key="1">
    <citation type="journal article" date="2021" name="Hortic Res">
        <title>High-quality reference genome and annotation aids understanding of berry development for evergreen blueberry (Vaccinium darrowii).</title>
        <authorList>
            <person name="Yu J."/>
            <person name="Hulse-Kemp A.M."/>
            <person name="Babiker E."/>
            <person name="Staton M."/>
        </authorList>
    </citation>
    <scope>NUCLEOTIDE SEQUENCE [LARGE SCALE GENOMIC DNA]</scope>
    <source>
        <strain evidence="2">cv. NJ 8807/NJ 8810</strain>
        <tissue evidence="1">Young leaf</tissue>
    </source>
</reference>
<dbReference type="Proteomes" id="UP000828048">
    <property type="component" value="Chromosome 3"/>
</dbReference>
<keyword evidence="2" id="KW-1185">Reference proteome</keyword>
<comment type="caution">
    <text evidence="1">The sequence shown here is derived from an EMBL/GenBank/DDBJ whole genome shotgun (WGS) entry which is preliminary data.</text>
</comment>
<name>A0ACB7YT09_9ERIC</name>
<proteinExistence type="predicted"/>
<evidence type="ECO:0000313" key="2">
    <source>
        <dbReference type="Proteomes" id="UP000828048"/>
    </source>
</evidence>
<gene>
    <name evidence="1" type="ORF">Vadar_000565</name>
</gene>
<accession>A0ACB7YT09</accession>
<dbReference type="EMBL" id="CM037153">
    <property type="protein sequence ID" value="KAH7856359.1"/>
    <property type="molecule type" value="Genomic_DNA"/>
</dbReference>
<protein>
    <submittedName>
        <fullName evidence="1">Uncharacterized protein</fullName>
    </submittedName>
</protein>
<sequence length="462" mass="51028">MDDCIRLLVVTFPGQGHINPGLQFAKRLVEKGVQVTFVTAFSYLNRMTKSSADTPQGLTFSGFSDGYDEGNSHLWTNNDDAGRYMKELKIRGSEAIAKLITSAAKRGQPFIHVVYTTITTWVGQVARALHVPSTLLWLQPATIFGIYYFYFHGYGESIGKNMNDPSWSIELPGLPLLSGGDLPSFLLASNTFDFGLPLFKEHFDVLDTETNPKVLVNSFDALESVALRAIEKLNTVAIGPLIPSAFLEGKNPSDSSTGGDHFDQNSEDYIQWLNSKPSESVVYVAFGSYASTTKRQMEEIERGLLECGRPFLWVVRATEDGKLSCKEELNQQGLIVSWCSQVEVLSHPSVGCFVTHCGWNSSLESLVSGVPVVAFPQWSDQVTNGKLIEDVWKTGIRVTRNEEGIVGRGEIKKCIEMVMGGDEKRSNAKKWKDLGREAGKEGGSSDKNLKTFVEEVRASLVK</sequence>
<evidence type="ECO:0000313" key="1">
    <source>
        <dbReference type="EMBL" id="KAH7856359.1"/>
    </source>
</evidence>
<organism evidence="1 2">
    <name type="scientific">Vaccinium darrowii</name>
    <dbReference type="NCBI Taxonomy" id="229202"/>
    <lineage>
        <taxon>Eukaryota</taxon>
        <taxon>Viridiplantae</taxon>
        <taxon>Streptophyta</taxon>
        <taxon>Embryophyta</taxon>
        <taxon>Tracheophyta</taxon>
        <taxon>Spermatophyta</taxon>
        <taxon>Magnoliopsida</taxon>
        <taxon>eudicotyledons</taxon>
        <taxon>Gunneridae</taxon>
        <taxon>Pentapetalae</taxon>
        <taxon>asterids</taxon>
        <taxon>Ericales</taxon>
        <taxon>Ericaceae</taxon>
        <taxon>Vaccinioideae</taxon>
        <taxon>Vaccinieae</taxon>
        <taxon>Vaccinium</taxon>
    </lineage>
</organism>